<dbReference type="InterPro" id="IPR029063">
    <property type="entry name" value="SAM-dependent_MTases_sf"/>
</dbReference>
<accession>A0A7I7L3K9</accession>
<dbReference type="Gene3D" id="3.40.50.150">
    <property type="entry name" value="Vaccinia Virus protein VP39"/>
    <property type="match status" value="1"/>
</dbReference>
<evidence type="ECO:0000313" key="1">
    <source>
        <dbReference type="EMBL" id="BBX48579.1"/>
    </source>
</evidence>
<name>A0A7I7L3K9_9MYCO</name>
<organism evidence="1 2">
    <name type="scientific">Mycobacterium cookii</name>
    <dbReference type="NCBI Taxonomy" id="1775"/>
    <lineage>
        <taxon>Bacteria</taxon>
        <taxon>Bacillati</taxon>
        <taxon>Actinomycetota</taxon>
        <taxon>Actinomycetes</taxon>
        <taxon>Mycobacteriales</taxon>
        <taxon>Mycobacteriaceae</taxon>
        <taxon>Mycobacterium</taxon>
    </lineage>
</organism>
<dbReference type="EMBL" id="AP022569">
    <property type="protein sequence ID" value="BBX48579.1"/>
    <property type="molecule type" value="Genomic_DNA"/>
</dbReference>
<sequence length="154" mass="16336">MTHPAPEAFRHYSGSYESLYRGGPAFPGAPAPTAIPWDIRQAQPRLMELEALGAITGQVLDAGCGLGDNAIYLDTLQSTGWHIDFLGPATFVCNAAGFTGSFGKLPETLLEHLPPGLAGQMRQLGERMATIVPLLDDGLINLPCNVVHATKANP</sequence>
<evidence type="ECO:0000313" key="2">
    <source>
        <dbReference type="Proteomes" id="UP000465866"/>
    </source>
</evidence>
<protein>
    <recommendedName>
        <fullName evidence="3">SAM-dependent methyltransferase</fullName>
    </recommendedName>
</protein>
<dbReference type="KEGG" id="mcoo:MCOO_45940"/>
<dbReference type="Proteomes" id="UP000465866">
    <property type="component" value="Chromosome"/>
</dbReference>
<evidence type="ECO:0008006" key="3">
    <source>
        <dbReference type="Google" id="ProtNLM"/>
    </source>
</evidence>
<dbReference type="AlphaFoldDB" id="A0A7I7L3K9"/>
<keyword evidence="2" id="KW-1185">Reference proteome</keyword>
<proteinExistence type="predicted"/>
<gene>
    <name evidence="1" type="ORF">MCOO_45940</name>
</gene>
<reference evidence="1 2" key="1">
    <citation type="journal article" date="2019" name="Emerg. Microbes Infect.">
        <title>Comprehensive subspecies identification of 175 nontuberculous mycobacteria species based on 7547 genomic profiles.</title>
        <authorList>
            <person name="Matsumoto Y."/>
            <person name="Kinjo T."/>
            <person name="Motooka D."/>
            <person name="Nabeya D."/>
            <person name="Jung N."/>
            <person name="Uechi K."/>
            <person name="Horii T."/>
            <person name="Iida T."/>
            <person name="Fujita J."/>
            <person name="Nakamura S."/>
        </authorList>
    </citation>
    <scope>NUCLEOTIDE SEQUENCE [LARGE SCALE GENOMIC DNA]</scope>
    <source>
        <strain evidence="1 2">JCM 12404</strain>
    </source>
</reference>